<evidence type="ECO:0000256" key="9">
    <source>
        <dbReference type="SAM" id="MobiDB-lite"/>
    </source>
</evidence>
<feature type="region of interest" description="Disordered" evidence="9">
    <location>
        <begin position="62"/>
        <end position="87"/>
    </location>
</feature>
<evidence type="ECO:0000256" key="1">
    <source>
        <dbReference type="ARBA" id="ARBA00003470"/>
    </source>
</evidence>
<dbReference type="InterPro" id="IPR040152">
    <property type="entry name" value="Atp25"/>
</dbReference>
<reference evidence="10 11" key="1">
    <citation type="submission" date="2024-04" db="EMBL/GenBank/DDBJ databases">
        <title>Phyllosticta paracitricarpa is synonymous to the EU quarantine fungus P. citricarpa based on phylogenomic analyses.</title>
        <authorList>
            <consortium name="Lawrence Berkeley National Laboratory"/>
            <person name="Van Ingen-Buijs V.A."/>
            <person name="Van Westerhoven A.C."/>
            <person name="Haridas S."/>
            <person name="Skiadas P."/>
            <person name="Martin F."/>
            <person name="Groenewald J.Z."/>
            <person name="Crous P.W."/>
            <person name="Seidl M.F."/>
        </authorList>
    </citation>
    <scope>NUCLEOTIDE SEQUENCE [LARGE SCALE GENOMIC DNA]</scope>
    <source>
        <strain evidence="10 11">CBS 123371</strain>
    </source>
</reference>
<evidence type="ECO:0000313" key="11">
    <source>
        <dbReference type="Proteomes" id="UP001363622"/>
    </source>
</evidence>
<gene>
    <name evidence="10" type="ORF">IWZ03DRAFT_222620</name>
</gene>
<name>A0ABR1KGX1_9PEZI</name>
<comment type="similarity">
    <text evidence="3 8">Belongs to the ATP25 family.</text>
</comment>
<keyword evidence="5 8" id="KW-0809">Transit peptide</keyword>
<dbReference type="EMBL" id="JBBPHU010000008">
    <property type="protein sequence ID" value="KAK7514686.1"/>
    <property type="molecule type" value="Genomic_DNA"/>
</dbReference>
<keyword evidence="7 8" id="KW-0472">Membrane</keyword>
<comment type="caution">
    <text evidence="10">The sequence shown here is derived from an EMBL/GenBank/DDBJ whole genome shotgun (WGS) entry which is preliminary data.</text>
</comment>
<dbReference type="PANTHER" id="PTHR28087:SF1">
    <property type="entry name" value="ATPASE SYNTHESIS PROTEIN 25, MITOCHONDRIAL"/>
    <property type="match status" value="1"/>
</dbReference>
<protein>
    <recommendedName>
        <fullName evidence="8">ATPase synthesis protein 25</fullName>
    </recommendedName>
</protein>
<comment type="function">
    <text evidence="1">Probable mitochondrial mRNA stabilization factor.</text>
</comment>
<accession>A0ABR1KGX1</accession>
<comment type="function">
    <text evidence="8">Mitochondrial mRNA stabilization factor.</text>
</comment>
<sequence length="729" mass="81804">MAASRAIAARLGCNGCRVNLLRSFVSLPGLEWSPKDSPTRTLIRAQRHQRTFNSYAAHLSDNVPQDIQKTPSSEATTPETTEADASVPWYLQVDASSRAVDESPLAQRQKLPELPEHPPPILETLLEHASVDLGLDDLSLLDLRELDSPPALGANLIMLFGTARSEKHLNVAADRLCRWLRTHYKLRAHADGLLGRNELKLRLRRKAKKMRMLANAGASPTSLAADDGISTDWICVNAGSVEAAASAPSPVPQQDGFVGFREESRGVTIVFQMFTEEKRVELDLEGLWNGVLKTDRRAKEALQAGDSVEEELSSSKQNPNGAVYTDRFPTSHPASAASQSRGFHTLRILRNSGTNPYSRAGACSWADDQVRIWRKSMSTLESSLSPSGKRNPPNPVSDDQGIYRESNTESKGKLEEMLGELRSMSLVEQKLVFSKDITPQSEHLSPFLKEYFGHIPLVRLDTEYFYWLFQIYAVALSVGREDAIGHMLSLLREMQLSGFPVSNDLLSAALRELGKPDFDNVLGPTRQARIDALVRLLSIKEQSTDPRFTEEVFVALHQAFSVQFDNAAESLQSDKQLRKRMDRDQATRSSLLQIVERTSLELQSDTFFLLLETYANLGDVERLIHIWRTIPLHMLPRSADMYAIFLSAMSKLGTQVQCIELLRECMAQREFEDPVIALRGEVAKAAKRCISRIDENLHDKMHERVKAKFANNEWVKLWNACEEGLRRAY</sequence>
<dbReference type="Gene3D" id="3.30.460.10">
    <property type="entry name" value="Beta Polymerase, domain 2"/>
    <property type="match status" value="1"/>
</dbReference>
<keyword evidence="11" id="KW-1185">Reference proteome</keyword>
<feature type="region of interest" description="Disordered" evidence="9">
    <location>
        <begin position="303"/>
        <end position="323"/>
    </location>
</feature>
<keyword evidence="6 8" id="KW-0496">Mitochondrion</keyword>
<organism evidence="10 11">
    <name type="scientific">Phyllosticta citriasiana</name>
    <dbReference type="NCBI Taxonomy" id="595635"/>
    <lineage>
        <taxon>Eukaryota</taxon>
        <taxon>Fungi</taxon>
        <taxon>Dikarya</taxon>
        <taxon>Ascomycota</taxon>
        <taxon>Pezizomycotina</taxon>
        <taxon>Dothideomycetes</taxon>
        <taxon>Dothideomycetes incertae sedis</taxon>
        <taxon>Botryosphaeriales</taxon>
        <taxon>Phyllostictaceae</taxon>
        <taxon>Phyllosticta</taxon>
    </lineage>
</organism>
<dbReference type="PANTHER" id="PTHR28087">
    <property type="entry name" value="ATPASE SYNTHESIS PROTEIN 25, MITOCHONDRIAL"/>
    <property type="match status" value="1"/>
</dbReference>
<comment type="subcellular location">
    <subcellularLocation>
        <location evidence="2 8">Mitochondrion inner membrane</location>
        <topology evidence="2 8">Peripheral membrane protein</topology>
        <orientation evidence="2 8">Matrix side</orientation>
    </subcellularLocation>
</comment>
<feature type="compositionally biased region" description="Low complexity" evidence="9">
    <location>
        <begin position="70"/>
        <end position="86"/>
    </location>
</feature>
<keyword evidence="4 8" id="KW-0999">Mitochondrion inner membrane</keyword>
<evidence type="ECO:0000256" key="2">
    <source>
        <dbReference type="ARBA" id="ARBA00004443"/>
    </source>
</evidence>
<dbReference type="InterPro" id="IPR043519">
    <property type="entry name" value="NT_sf"/>
</dbReference>
<evidence type="ECO:0000256" key="5">
    <source>
        <dbReference type="ARBA" id="ARBA00022946"/>
    </source>
</evidence>
<evidence type="ECO:0000256" key="7">
    <source>
        <dbReference type="ARBA" id="ARBA00023136"/>
    </source>
</evidence>
<dbReference type="Proteomes" id="UP001363622">
    <property type="component" value="Unassembled WGS sequence"/>
</dbReference>
<evidence type="ECO:0000256" key="4">
    <source>
        <dbReference type="ARBA" id="ARBA00022792"/>
    </source>
</evidence>
<evidence type="ECO:0000256" key="6">
    <source>
        <dbReference type="ARBA" id="ARBA00023128"/>
    </source>
</evidence>
<evidence type="ECO:0000313" key="10">
    <source>
        <dbReference type="EMBL" id="KAK7514686.1"/>
    </source>
</evidence>
<evidence type="ECO:0000256" key="3">
    <source>
        <dbReference type="ARBA" id="ARBA00010787"/>
    </source>
</evidence>
<feature type="region of interest" description="Disordered" evidence="9">
    <location>
        <begin position="381"/>
        <end position="409"/>
    </location>
</feature>
<evidence type="ECO:0000256" key="8">
    <source>
        <dbReference type="RuleBase" id="RU367062"/>
    </source>
</evidence>
<proteinExistence type="inferred from homology"/>